<evidence type="ECO:0000313" key="4">
    <source>
        <dbReference type="EMBL" id="MBP1923322.1"/>
    </source>
</evidence>
<dbReference type="RefSeq" id="WP_209486181.1">
    <property type="nucleotide sequence ID" value="NZ_JAGGKQ010000019.1"/>
</dbReference>
<dbReference type="InterPro" id="IPR013767">
    <property type="entry name" value="PAS_fold"/>
</dbReference>
<dbReference type="PROSITE" id="PS50112">
    <property type="entry name" value="PAS"/>
    <property type="match status" value="4"/>
</dbReference>
<keyword evidence="5" id="KW-1185">Reference proteome</keyword>
<dbReference type="InterPro" id="IPR000700">
    <property type="entry name" value="PAS-assoc_C"/>
</dbReference>
<sequence>MARGAPDDRIHTSGDGFFASFVEGCSDPVISIDDGGTIVYVSPATEDALGYDADDLVGRRLETLIPDDPDDGRVRSVLGRLGDVEGLADAGELIVPIGTAEGAQVVFSVRFHAHEVDDLSVHTGVFRDGIDEDDGHELRAFRNLVEHAGHAIYVTDRDGTIEYVNPAFTEHTGYEPEEVIGRTPAVLNSGEMPEAYFESLWDTIRAGEVYEEEVIDQRRDGSLYHAHQTIAPVLDDDGRVSRFIAIQTDVTHRKAAERRLKQYRDVVERLDDPILLQNLDGEFELLNEAVSEFAGLPREELYGTDESAFMDPETAALIEDRRREVLETEEPVEYETSPTFERSGREATFSTRRYPYYDADGELAGTLAVCRDVTNLKERATELERFERAVDGATDLIAAVDRNGEFLFANRRYRAYHGIDADDVTGLSLTDVIDGEQYPDVKRNVNRALRGHSIEYRTTRTHPDRGTRTFDVRYYPLNTAADDDEVGGVVGVLRDVTDSENRATQLRVVDRVLQHNLRNALTVIQGRAKQIAGSATVDDSGDVDDPNADAADIDSTPEAAEAASYILSRAEELLTTSEKAHHITEVLGDPADPEPTDVSRTVEQFVPSLAAEFSEATISTSTPGDGVAVASATEWLARALEELVRNAVIHHDRDRPVVDVSVDVTEDYVEVRITDDGPGLTEMNRDVLETGRAVDALYHGSGLGLWMVYWVLRQSGGSATVRDAEPRGTVVTVSLPRHEP</sequence>
<evidence type="ECO:0000259" key="3">
    <source>
        <dbReference type="PROSITE" id="PS50113"/>
    </source>
</evidence>
<dbReference type="InterPro" id="IPR035965">
    <property type="entry name" value="PAS-like_dom_sf"/>
</dbReference>
<dbReference type="OrthoDB" id="200505at2157"/>
<dbReference type="Pfam" id="PF08448">
    <property type="entry name" value="PAS_4"/>
    <property type="match status" value="2"/>
</dbReference>
<dbReference type="SMART" id="SM00387">
    <property type="entry name" value="HATPase_c"/>
    <property type="match status" value="1"/>
</dbReference>
<feature type="domain" description="PAS" evidence="2">
    <location>
        <begin position="259"/>
        <end position="329"/>
    </location>
</feature>
<dbReference type="PANTHER" id="PTHR44757:SF2">
    <property type="entry name" value="BIOFILM ARCHITECTURE MAINTENANCE PROTEIN MBAA"/>
    <property type="match status" value="1"/>
</dbReference>
<dbReference type="SMART" id="SM00091">
    <property type="entry name" value="PAS"/>
    <property type="match status" value="4"/>
</dbReference>
<dbReference type="EMBL" id="JAGGKQ010000019">
    <property type="protein sequence ID" value="MBP1923322.1"/>
    <property type="molecule type" value="Genomic_DNA"/>
</dbReference>
<dbReference type="InterPro" id="IPR036890">
    <property type="entry name" value="HATPase_C_sf"/>
</dbReference>
<feature type="domain" description="PAC" evidence="3">
    <location>
        <begin position="330"/>
        <end position="385"/>
    </location>
</feature>
<accession>A0A8T4GJS4</accession>
<dbReference type="PROSITE" id="PS50109">
    <property type="entry name" value="HIS_KIN"/>
    <property type="match status" value="1"/>
</dbReference>
<feature type="domain" description="PAC" evidence="3">
    <location>
        <begin position="208"/>
        <end position="262"/>
    </location>
</feature>
<dbReference type="SUPFAM" id="SSF55785">
    <property type="entry name" value="PYP-like sensor domain (PAS domain)"/>
    <property type="match status" value="4"/>
</dbReference>
<dbReference type="AlphaFoldDB" id="A0A8T4GJS4"/>
<dbReference type="PRINTS" id="PR00344">
    <property type="entry name" value="BCTRLSENSOR"/>
</dbReference>
<dbReference type="GO" id="GO:0006355">
    <property type="term" value="P:regulation of DNA-templated transcription"/>
    <property type="evidence" value="ECO:0007669"/>
    <property type="project" value="InterPro"/>
</dbReference>
<dbReference type="CDD" id="cd00130">
    <property type="entry name" value="PAS"/>
    <property type="match status" value="4"/>
</dbReference>
<reference evidence="4" key="1">
    <citation type="submission" date="2021-03" db="EMBL/GenBank/DDBJ databases">
        <title>Genomic Encyclopedia of Type Strains, Phase IV (KMG-IV): sequencing the most valuable type-strain genomes for metagenomic binning, comparative biology and taxonomic classification.</title>
        <authorList>
            <person name="Goeker M."/>
        </authorList>
    </citation>
    <scope>NUCLEOTIDE SEQUENCE</scope>
    <source>
        <strain evidence="4">DSM 23564</strain>
    </source>
</reference>
<evidence type="ECO:0000259" key="2">
    <source>
        <dbReference type="PROSITE" id="PS50112"/>
    </source>
</evidence>
<feature type="domain" description="Histidine kinase" evidence="1">
    <location>
        <begin position="512"/>
        <end position="739"/>
    </location>
</feature>
<protein>
    <submittedName>
        <fullName evidence="4">PAS domain S-box-containing protein</fullName>
    </submittedName>
</protein>
<proteinExistence type="predicted"/>
<dbReference type="Proteomes" id="UP000823588">
    <property type="component" value="Unassembled WGS sequence"/>
</dbReference>
<feature type="domain" description="PAS" evidence="2">
    <location>
        <begin position="382"/>
        <end position="452"/>
    </location>
</feature>
<dbReference type="GO" id="GO:0016772">
    <property type="term" value="F:transferase activity, transferring phosphorus-containing groups"/>
    <property type="evidence" value="ECO:0007669"/>
    <property type="project" value="InterPro"/>
</dbReference>
<dbReference type="InterPro" id="IPR003594">
    <property type="entry name" value="HATPase_dom"/>
</dbReference>
<dbReference type="NCBIfam" id="TIGR00229">
    <property type="entry name" value="sensory_box"/>
    <property type="match status" value="4"/>
</dbReference>
<dbReference type="Gene3D" id="3.30.450.20">
    <property type="entry name" value="PAS domain"/>
    <property type="match status" value="4"/>
</dbReference>
<feature type="domain" description="PAS" evidence="2">
    <location>
        <begin position="137"/>
        <end position="183"/>
    </location>
</feature>
<gene>
    <name evidence="4" type="ORF">J2751_002361</name>
</gene>
<dbReference type="PANTHER" id="PTHR44757">
    <property type="entry name" value="DIGUANYLATE CYCLASE DGCP"/>
    <property type="match status" value="1"/>
</dbReference>
<dbReference type="InterPro" id="IPR004358">
    <property type="entry name" value="Sig_transdc_His_kin-like_C"/>
</dbReference>
<feature type="domain" description="PAS" evidence="2">
    <location>
        <begin position="14"/>
        <end position="68"/>
    </location>
</feature>
<dbReference type="InterPro" id="IPR013656">
    <property type="entry name" value="PAS_4"/>
</dbReference>
<dbReference type="PROSITE" id="PS50113">
    <property type="entry name" value="PAC"/>
    <property type="match status" value="2"/>
</dbReference>
<comment type="caution">
    <text evidence="4">The sequence shown here is derived from an EMBL/GenBank/DDBJ whole genome shotgun (WGS) entry which is preliminary data.</text>
</comment>
<dbReference type="Pfam" id="PF00989">
    <property type="entry name" value="PAS"/>
    <property type="match status" value="2"/>
</dbReference>
<evidence type="ECO:0000259" key="1">
    <source>
        <dbReference type="PROSITE" id="PS50109"/>
    </source>
</evidence>
<dbReference type="Pfam" id="PF02518">
    <property type="entry name" value="HATPase_c"/>
    <property type="match status" value="1"/>
</dbReference>
<dbReference type="SUPFAM" id="SSF55874">
    <property type="entry name" value="ATPase domain of HSP90 chaperone/DNA topoisomerase II/histidine kinase"/>
    <property type="match status" value="1"/>
</dbReference>
<dbReference type="Gene3D" id="3.30.565.10">
    <property type="entry name" value="Histidine kinase-like ATPase, C-terminal domain"/>
    <property type="match status" value="1"/>
</dbReference>
<name>A0A8T4GJS4_9EURY</name>
<evidence type="ECO:0000313" key="5">
    <source>
        <dbReference type="Proteomes" id="UP000823588"/>
    </source>
</evidence>
<dbReference type="SMART" id="SM00086">
    <property type="entry name" value="PAC"/>
    <property type="match status" value="3"/>
</dbReference>
<dbReference type="InterPro" id="IPR052155">
    <property type="entry name" value="Biofilm_reg_signaling"/>
</dbReference>
<dbReference type="InterPro" id="IPR005467">
    <property type="entry name" value="His_kinase_dom"/>
</dbReference>
<dbReference type="InterPro" id="IPR001610">
    <property type="entry name" value="PAC"/>
</dbReference>
<dbReference type="InterPro" id="IPR000014">
    <property type="entry name" value="PAS"/>
</dbReference>
<organism evidence="4 5">
    <name type="scientific">Halorubrum alkaliphilum</name>
    <dbReference type="NCBI Taxonomy" id="261290"/>
    <lineage>
        <taxon>Archaea</taxon>
        <taxon>Methanobacteriati</taxon>
        <taxon>Methanobacteriota</taxon>
        <taxon>Stenosarchaea group</taxon>
        <taxon>Halobacteria</taxon>
        <taxon>Halobacteriales</taxon>
        <taxon>Haloferacaceae</taxon>
        <taxon>Halorubrum</taxon>
    </lineage>
</organism>